<proteinExistence type="predicted"/>
<dbReference type="Gene3D" id="3.30.1370.110">
    <property type="match status" value="1"/>
</dbReference>
<protein>
    <recommendedName>
        <fullName evidence="5">Smr domain-containing protein</fullName>
    </recommendedName>
</protein>
<dbReference type="PANTHER" id="PTHR46535:SF1">
    <property type="entry name" value="NEDD4-BINDING PROTEIN 2"/>
    <property type="match status" value="1"/>
</dbReference>
<dbReference type="EMBL" id="CP059267">
    <property type="protein sequence ID" value="QLQ78173.1"/>
    <property type="molecule type" value="Genomic_DNA"/>
</dbReference>
<reference evidence="3 4" key="1">
    <citation type="submission" date="2020-06" db="EMBL/GenBank/DDBJ databases">
        <title>The yeast mating-type switching endonuclease HO is a domesticated member of an unorthodox homing genetic element family.</title>
        <authorList>
            <person name="Coughlan A.Y."/>
            <person name="Lombardi L."/>
            <person name="Braun-Galleani S."/>
            <person name="Martos A.R."/>
            <person name="Galeote V."/>
            <person name="Bigey F."/>
            <person name="Dequin S."/>
            <person name="Byrne K.P."/>
            <person name="Wolfe K.H."/>
        </authorList>
    </citation>
    <scope>NUCLEOTIDE SEQUENCE [LARGE SCALE GENOMIC DNA]</scope>
    <source>
        <strain evidence="3 4">CBS2947</strain>
    </source>
</reference>
<dbReference type="GO" id="GO:0043130">
    <property type="term" value="F:ubiquitin binding"/>
    <property type="evidence" value="ECO:0007669"/>
    <property type="project" value="InterPro"/>
</dbReference>
<dbReference type="PANTHER" id="PTHR46535">
    <property type="entry name" value="NEDD4-BINDING PROTEIN 2"/>
    <property type="match status" value="1"/>
</dbReference>
<sequence>MTANQVDDLKHIESRLIELYDVFPDKKRSDVVNALESANGDLETACAILLAESTESGDSLLEDDPDPLQELKIMFPDVDPNQISAIYDRCQSIDTAITELLSLPLLRLEDEEQRKVERHVQTNPSPKSNETAAWKSVSYKIKTIQRFTAVPDCVARQAFHECSFDSTKAIIKLIWTTDHYGSIQATRMSNDDPKEQKPVLNSRTRKVQSAKGFAHATKSKNMFDTLATSQPSTNDTYLSLESSSNLEESEEILRNDPTMKTINWTFLKRALAFYKGDLSMTISLAQHIIEADLQSATYKSSVNDFDIEKSFKISAANLPKHQSSSNGPGKPSLLQPLELQDDKHYNMGKEMIEKIFDIPRLDFHGFTPTNAIKILELCLNKWWKQEISEREMNRQKLSISHALNVAPLEVITGRGIHSVGGVSKLKIRVRRYLDQNNYLYSEEPAYFIVNGKKGGYPP</sequence>
<feature type="domain" description="Smr" evidence="1">
    <location>
        <begin position="361"/>
        <end position="452"/>
    </location>
</feature>
<name>A0A7H9HLK5_9SACH</name>
<dbReference type="InterPro" id="IPR036063">
    <property type="entry name" value="Smr_dom_sf"/>
</dbReference>
<feature type="domain" description="CUE" evidence="2">
    <location>
        <begin position="11"/>
        <end position="54"/>
    </location>
</feature>
<keyword evidence="4" id="KW-1185">Reference proteome</keyword>
<dbReference type="SMART" id="SM00463">
    <property type="entry name" value="SMR"/>
    <property type="match status" value="1"/>
</dbReference>
<evidence type="ECO:0000259" key="1">
    <source>
        <dbReference type="PROSITE" id="PS50828"/>
    </source>
</evidence>
<evidence type="ECO:0008006" key="5">
    <source>
        <dbReference type="Google" id="ProtNLM"/>
    </source>
</evidence>
<dbReference type="OrthoDB" id="4080456at2759"/>
<dbReference type="InterPro" id="IPR003892">
    <property type="entry name" value="CUE"/>
</dbReference>
<dbReference type="Proteomes" id="UP000510647">
    <property type="component" value="Chromosome 1"/>
</dbReference>
<accession>A0A7H9HLK5</accession>
<dbReference type="Pfam" id="PF02845">
    <property type="entry name" value="CUE"/>
    <property type="match status" value="2"/>
</dbReference>
<dbReference type="GO" id="GO:0005634">
    <property type="term" value="C:nucleus"/>
    <property type="evidence" value="ECO:0007669"/>
    <property type="project" value="TreeGrafter"/>
</dbReference>
<dbReference type="PROSITE" id="PS50828">
    <property type="entry name" value="SMR"/>
    <property type="match status" value="1"/>
</dbReference>
<evidence type="ECO:0000313" key="3">
    <source>
        <dbReference type="EMBL" id="QLQ78173.1"/>
    </source>
</evidence>
<organism evidence="3 4">
    <name type="scientific">Torulaspora globosa</name>
    <dbReference type="NCBI Taxonomy" id="48254"/>
    <lineage>
        <taxon>Eukaryota</taxon>
        <taxon>Fungi</taxon>
        <taxon>Dikarya</taxon>
        <taxon>Ascomycota</taxon>
        <taxon>Saccharomycotina</taxon>
        <taxon>Saccharomycetes</taxon>
        <taxon>Saccharomycetales</taxon>
        <taxon>Saccharomycetaceae</taxon>
        <taxon>Torulaspora</taxon>
    </lineage>
</organism>
<evidence type="ECO:0000313" key="4">
    <source>
        <dbReference type="Proteomes" id="UP000510647"/>
    </source>
</evidence>
<dbReference type="CDD" id="cd14279">
    <property type="entry name" value="CUE"/>
    <property type="match status" value="2"/>
</dbReference>
<dbReference type="GO" id="GO:0004519">
    <property type="term" value="F:endonuclease activity"/>
    <property type="evidence" value="ECO:0007669"/>
    <property type="project" value="TreeGrafter"/>
</dbReference>
<dbReference type="SMART" id="SM00546">
    <property type="entry name" value="CUE"/>
    <property type="match status" value="2"/>
</dbReference>
<dbReference type="SUPFAM" id="SSF160443">
    <property type="entry name" value="SMR domain-like"/>
    <property type="match status" value="1"/>
</dbReference>
<dbReference type="InterPro" id="IPR002625">
    <property type="entry name" value="Smr_dom"/>
</dbReference>
<gene>
    <name evidence="3" type="ORF">HG537_0A04200</name>
</gene>
<dbReference type="PROSITE" id="PS51140">
    <property type="entry name" value="CUE"/>
    <property type="match status" value="2"/>
</dbReference>
<feature type="domain" description="CUE" evidence="2">
    <location>
        <begin position="63"/>
        <end position="105"/>
    </location>
</feature>
<evidence type="ECO:0000259" key="2">
    <source>
        <dbReference type="PROSITE" id="PS51140"/>
    </source>
</evidence>
<dbReference type="InterPro" id="IPR052772">
    <property type="entry name" value="Endo/PolyKinase_Domain-Protein"/>
</dbReference>
<dbReference type="AlphaFoldDB" id="A0A7H9HLK5"/>